<sequence>MSKSEGKLMNMKSFAKGYNIYKLIWIFFICSFLGAIIEIVFCYLTMGKLMSRSSLIYGQFSIVWGLGCVLLTMLLHKMEGQRDLSVFIVGSLAGGIYEYACSLIAEGLFGVRFWDYSDIPFNVDGRINLLFCFFWGLIAVIWIQNIYPFLSRRIEELPVRWGKQLTWVLSVFMAYNIAISGLALIRAYQRQQHIPPQSFVSEYLDEQFPDDYIAKRYQNILPKK</sequence>
<evidence type="ECO:0000256" key="1">
    <source>
        <dbReference type="SAM" id="Phobius"/>
    </source>
</evidence>
<dbReference type="OrthoDB" id="9789229at2"/>
<feature type="transmembrane region" description="Helical" evidence="1">
    <location>
        <begin position="167"/>
        <end position="188"/>
    </location>
</feature>
<dbReference type="HOGENOM" id="CLU_055257_3_0_9"/>
<proteinExistence type="predicted"/>
<protein>
    <submittedName>
        <fullName evidence="2">Transmembrane protein</fullName>
    </submittedName>
</protein>
<dbReference type="InterPro" id="IPR010540">
    <property type="entry name" value="CmpB_TMEM229"/>
</dbReference>
<accession>E7G814</accession>
<evidence type="ECO:0000313" key="3">
    <source>
        <dbReference type="Proteomes" id="UP000003157"/>
    </source>
</evidence>
<organism evidence="2 3">
    <name type="scientific">Coprobacillus cateniformis</name>
    <dbReference type="NCBI Taxonomy" id="100884"/>
    <lineage>
        <taxon>Bacteria</taxon>
        <taxon>Bacillati</taxon>
        <taxon>Bacillota</taxon>
        <taxon>Erysipelotrichia</taxon>
        <taxon>Erysipelotrichales</taxon>
        <taxon>Coprobacillaceae</taxon>
        <taxon>Coprobacillus</taxon>
    </lineage>
</organism>
<feature type="transmembrane region" description="Helical" evidence="1">
    <location>
        <begin position="96"/>
        <end position="115"/>
    </location>
</feature>
<comment type="caution">
    <text evidence="2">The sequence shown here is derived from an EMBL/GenBank/DDBJ whole genome shotgun (WGS) entry which is preliminary data.</text>
</comment>
<keyword evidence="3" id="KW-1185">Reference proteome</keyword>
<dbReference type="Pfam" id="PF06541">
    <property type="entry name" value="ABC_trans_CmpB"/>
    <property type="match status" value="1"/>
</dbReference>
<keyword evidence="1" id="KW-0472">Membrane</keyword>
<reference evidence="2 3" key="1">
    <citation type="submission" date="2010-12" db="EMBL/GenBank/DDBJ databases">
        <title>The Genome Sequence of Coprobacillus sp. strain 29_1.</title>
        <authorList>
            <consortium name="The Broad Institute Genome Sequencing Platform"/>
            <person name="Earl A."/>
            <person name="Ward D."/>
            <person name="Feldgarden M."/>
            <person name="Gevers D."/>
            <person name="Daigneault M."/>
            <person name="Sibley C.D."/>
            <person name="White A."/>
            <person name="Strauss J."/>
            <person name="Allen-Vercoe E."/>
            <person name="Young S.K."/>
            <person name="Zeng Q."/>
            <person name="Gargeya S."/>
            <person name="Fitzgerald M."/>
            <person name="Haas B."/>
            <person name="Abouelleil A."/>
            <person name="Alvarado L."/>
            <person name="Arachchi H.M."/>
            <person name="Berlin A."/>
            <person name="Brown A."/>
            <person name="Chapman S.B."/>
            <person name="Chen Z."/>
            <person name="Dunbar C."/>
            <person name="Freedman E."/>
            <person name="Gearin G."/>
            <person name="Gellesch M."/>
            <person name="Goldberg J."/>
            <person name="Griggs A."/>
            <person name="Gujja S."/>
            <person name="Heilman E."/>
            <person name="Heiman D."/>
            <person name="Howarth C."/>
            <person name="Larson L."/>
            <person name="Lui A."/>
            <person name="MacDonald P.J.P."/>
            <person name="Mehta T."/>
            <person name="Montmayeur A."/>
            <person name="Murphy C."/>
            <person name="Neiman D."/>
            <person name="Pearson M."/>
            <person name="Priest M."/>
            <person name="Roberts A."/>
            <person name="Saif S."/>
            <person name="Shea T."/>
            <person name="Shenoy N."/>
            <person name="Sisk P."/>
            <person name="Stolte C."/>
            <person name="Sykes S."/>
            <person name="White J."/>
            <person name="Yandava C."/>
            <person name="Nusbaum C."/>
            <person name="Birren B."/>
        </authorList>
    </citation>
    <scope>NUCLEOTIDE SEQUENCE [LARGE SCALE GENOMIC DNA]</scope>
    <source>
        <strain evidence="2 3">29_1</strain>
    </source>
</reference>
<feature type="transmembrane region" description="Helical" evidence="1">
    <location>
        <begin position="20"/>
        <end position="44"/>
    </location>
</feature>
<dbReference type="Proteomes" id="UP000003157">
    <property type="component" value="Unassembled WGS sequence"/>
</dbReference>
<dbReference type="eggNOG" id="COG4905">
    <property type="taxonomic scope" value="Bacteria"/>
</dbReference>
<dbReference type="AlphaFoldDB" id="E7G814"/>
<dbReference type="STRING" id="100884.GCA_000269565_00799"/>
<evidence type="ECO:0000313" key="2">
    <source>
        <dbReference type="EMBL" id="EFW05935.1"/>
    </source>
</evidence>
<dbReference type="EMBL" id="ADKX01000012">
    <property type="protein sequence ID" value="EFW05935.1"/>
    <property type="molecule type" value="Genomic_DNA"/>
</dbReference>
<feature type="transmembrane region" description="Helical" evidence="1">
    <location>
        <begin position="56"/>
        <end position="76"/>
    </location>
</feature>
<keyword evidence="1" id="KW-1133">Transmembrane helix</keyword>
<gene>
    <name evidence="2" type="ORF">HMPREF9488_00902</name>
</gene>
<keyword evidence="1 2" id="KW-0812">Transmembrane</keyword>
<feature type="transmembrane region" description="Helical" evidence="1">
    <location>
        <begin position="127"/>
        <end position="147"/>
    </location>
</feature>
<name>E7G814_9FIRM</name>